<dbReference type="Pfam" id="PF00196">
    <property type="entry name" value="GerE"/>
    <property type="match status" value="1"/>
</dbReference>
<protein>
    <submittedName>
        <fullName evidence="4">LuxR family transcriptional regulator</fullName>
    </submittedName>
</protein>
<evidence type="ECO:0000256" key="1">
    <source>
        <dbReference type="ARBA" id="ARBA00022741"/>
    </source>
</evidence>
<gene>
    <name evidence="4" type="ORF">GCM10009827_088210</name>
</gene>
<sequence>MPGEHLYGRDAELRQLTTLLHGVRERGGALVLRGEAGIGKTRLLTEARRVAATGGMLVLTTAGVEAEARVPFAGLHKLLRPVLARAEALPGPQRDAVHGAFGMADVATPDLFLVALAVLNILADAATGPTALLVVEDAHWLDPATAEILGFVARRLDADPVLLLAAVRDGFPTSFGADLPQLRLDRLDETAAAAVLDAHAADLPAGVRRQLLLDAAGNPLALVELSTITAGHTAASGPPTPAAAALRPLTDRLQEAFAARAVQLPAATRTLLLVAATNDGDALSETLAAATLVAGTAVTVGDLPPAVAASLVDVDGDRIRFRHPLMRSAIHQHADLQQRHAAHAALAQVLAGQHDRSGWHRASSSHGPDEDVAADLEQIAAAARRRGAAVAALTALERSAQLTDDPVRRAARLLRAAEAAVELGRQDVVHRLLRDAATVELSSWQRAQLLWIEASFGDGLRDEHRQPARVADVAERVAADGHVDVALRLLNGAALRSFWTEADLPSRHRLVSVAEALPIPADDPDLLAILAFAAPIERGAAVIDSLRRGAERAAGNAEALRLVGSAAVLVGAFDLAEACCTAALPALRAQGRLGLVARASGAQAWSAAHLADLNVGIPAAEECTRLARETSQPLFVGIGQATGAVLAALRGDEPGVQALAGAAEQGAMSGRVRPVLATARLARGLAALGAGRYADAFEQFRRMHDPVDPSFHPALRCFALAELADAAVHSGQAGAVAGIVAELETFALQTPSPALHGGLRHARAVLAGDTAAEALFQAALQVDVGRWPFARARLQLAYGRWLRRQRRVAESRALLRTAMDTFHTLGTVPWGEQARQELRAAGETSRRRGVDARDRLTAQELQIAQLAAEGMTNREIGERLYLSHRTVSSHLHRIFPKLEITSRAQLAGLVHVQAGR</sequence>
<dbReference type="InterPro" id="IPR000792">
    <property type="entry name" value="Tscrpt_reg_LuxR_C"/>
</dbReference>
<dbReference type="PRINTS" id="PR00038">
    <property type="entry name" value="HTHLUXR"/>
</dbReference>
<keyword evidence="1" id="KW-0547">Nucleotide-binding</keyword>
<dbReference type="PANTHER" id="PTHR16305">
    <property type="entry name" value="TESTICULAR SOLUBLE ADENYLYL CYCLASE"/>
    <property type="match status" value="1"/>
</dbReference>
<evidence type="ECO:0000256" key="2">
    <source>
        <dbReference type="ARBA" id="ARBA00022840"/>
    </source>
</evidence>
<dbReference type="SUPFAM" id="SSF46894">
    <property type="entry name" value="C-terminal effector domain of the bipartite response regulators"/>
    <property type="match status" value="1"/>
</dbReference>
<keyword evidence="5" id="KW-1185">Reference proteome</keyword>
<dbReference type="Pfam" id="PF13191">
    <property type="entry name" value="AAA_16"/>
    <property type="match status" value="1"/>
</dbReference>
<keyword evidence="2" id="KW-0067">ATP-binding</keyword>
<dbReference type="InterPro" id="IPR016032">
    <property type="entry name" value="Sig_transdc_resp-reg_C-effctor"/>
</dbReference>
<dbReference type="Proteomes" id="UP001501470">
    <property type="component" value="Unassembled WGS sequence"/>
</dbReference>
<evidence type="ECO:0000313" key="5">
    <source>
        <dbReference type="Proteomes" id="UP001501470"/>
    </source>
</evidence>
<evidence type="ECO:0000259" key="3">
    <source>
        <dbReference type="PROSITE" id="PS50043"/>
    </source>
</evidence>
<reference evidence="4 5" key="1">
    <citation type="journal article" date="2019" name="Int. J. Syst. Evol. Microbiol.">
        <title>The Global Catalogue of Microorganisms (GCM) 10K type strain sequencing project: providing services to taxonomists for standard genome sequencing and annotation.</title>
        <authorList>
            <consortium name="The Broad Institute Genomics Platform"/>
            <consortium name="The Broad Institute Genome Sequencing Center for Infectious Disease"/>
            <person name="Wu L."/>
            <person name="Ma J."/>
        </authorList>
    </citation>
    <scope>NUCLEOTIDE SEQUENCE [LARGE SCALE GENOMIC DNA]</scope>
    <source>
        <strain evidence="4 5">JCM 15933</strain>
    </source>
</reference>
<dbReference type="SUPFAM" id="SSF48452">
    <property type="entry name" value="TPR-like"/>
    <property type="match status" value="1"/>
</dbReference>
<dbReference type="InterPro" id="IPR041664">
    <property type="entry name" value="AAA_16"/>
</dbReference>
<accession>A0ABN2C7M7</accession>
<dbReference type="SMART" id="SM00421">
    <property type="entry name" value="HTH_LUXR"/>
    <property type="match status" value="1"/>
</dbReference>
<name>A0ABN2C7M7_9ACTN</name>
<dbReference type="PANTHER" id="PTHR16305:SF35">
    <property type="entry name" value="TRANSCRIPTIONAL ACTIVATOR DOMAIN"/>
    <property type="match status" value="1"/>
</dbReference>
<dbReference type="EMBL" id="BAAAQD010000023">
    <property type="protein sequence ID" value="GAA1553785.1"/>
    <property type="molecule type" value="Genomic_DNA"/>
</dbReference>
<dbReference type="SUPFAM" id="SSF52540">
    <property type="entry name" value="P-loop containing nucleoside triphosphate hydrolases"/>
    <property type="match status" value="1"/>
</dbReference>
<dbReference type="CDD" id="cd06170">
    <property type="entry name" value="LuxR_C_like"/>
    <property type="match status" value="1"/>
</dbReference>
<dbReference type="PROSITE" id="PS50043">
    <property type="entry name" value="HTH_LUXR_2"/>
    <property type="match status" value="1"/>
</dbReference>
<feature type="domain" description="HTH luxR-type" evidence="3">
    <location>
        <begin position="849"/>
        <end position="914"/>
    </location>
</feature>
<comment type="caution">
    <text evidence="4">The sequence shown here is derived from an EMBL/GenBank/DDBJ whole genome shotgun (WGS) entry which is preliminary data.</text>
</comment>
<proteinExistence type="predicted"/>
<dbReference type="Gene3D" id="1.25.40.10">
    <property type="entry name" value="Tetratricopeptide repeat domain"/>
    <property type="match status" value="1"/>
</dbReference>
<dbReference type="PROSITE" id="PS00622">
    <property type="entry name" value="HTH_LUXR_1"/>
    <property type="match status" value="1"/>
</dbReference>
<evidence type="ECO:0000313" key="4">
    <source>
        <dbReference type="EMBL" id="GAA1553785.1"/>
    </source>
</evidence>
<dbReference type="InterPro" id="IPR011990">
    <property type="entry name" value="TPR-like_helical_dom_sf"/>
</dbReference>
<dbReference type="Gene3D" id="1.10.10.10">
    <property type="entry name" value="Winged helix-like DNA-binding domain superfamily/Winged helix DNA-binding domain"/>
    <property type="match status" value="1"/>
</dbReference>
<organism evidence="4 5">
    <name type="scientific">Dactylosporangium maewongense</name>
    <dbReference type="NCBI Taxonomy" id="634393"/>
    <lineage>
        <taxon>Bacteria</taxon>
        <taxon>Bacillati</taxon>
        <taxon>Actinomycetota</taxon>
        <taxon>Actinomycetes</taxon>
        <taxon>Micromonosporales</taxon>
        <taxon>Micromonosporaceae</taxon>
        <taxon>Dactylosporangium</taxon>
    </lineage>
</organism>
<dbReference type="InterPro" id="IPR036388">
    <property type="entry name" value="WH-like_DNA-bd_sf"/>
</dbReference>
<dbReference type="InterPro" id="IPR027417">
    <property type="entry name" value="P-loop_NTPase"/>
</dbReference>